<evidence type="ECO:0000313" key="1">
    <source>
        <dbReference type="EMBL" id="MBO1364263.1"/>
    </source>
</evidence>
<comment type="caution">
    <text evidence="1">The sequence shown here is derived from an EMBL/GenBank/DDBJ whole genome shotgun (WGS) entry which is preliminary data.</text>
</comment>
<accession>A0ABS3M7Y6</accession>
<keyword evidence="2" id="KW-1185">Reference proteome</keyword>
<proteinExistence type="predicted"/>
<protein>
    <submittedName>
        <fullName evidence="1">Uncharacterized protein</fullName>
    </submittedName>
</protein>
<gene>
    <name evidence="1" type="ORF">JHU38_10890</name>
</gene>
<dbReference type="Proteomes" id="UP000664265">
    <property type="component" value="Unassembled WGS sequence"/>
</dbReference>
<name>A0ABS3M7Y6_9BACT</name>
<organism evidence="1 2">
    <name type="scientific">Prevotella illustrans</name>
    <dbReference type="NCBI Taxonomy" id="2800387"/>
    <lineage>
        <taxon>Bacteria</taxon>
        <taxon>Pseudomonadati</taxon>
        <taxon>Bacteroidota</taxon>
        <taxon>Bacteroidia</taxon>
        <taxon>Bacteroidales</taxon>
        <taxon>Prevotellaceae</taxon>
        <taxon>Prevotella</taxon>
    </lineage>
</organism>
<dbReference type="EMBL" id="JAERMS010000046">
    <property type="protein sequence ID" value="MBO1364263.1"/>
    <property type="molecule type" value="Genomic_DNA"/>
</dbReference>
<sequence>MFRSMILFYKGLQMAALFENRNTLARKNAKIRVFTITSLSTHYNNPPLFTLPFNSANTPFSSLQSSTFTG</sequence>
<reference evidence="1 2" key="1">
    <citation type="submission" date="2021-01" db="EMBL/GenBank/DDBJ databases">
        <title>Prevotella A2931 sp. nov.</title>
        <authorList>
            <person name="Buhl M."/>
            <person name="Oberhettinger P."/>
        </authorList>
    </citation>
    <scope>NUCLEOTIDE SEQUENCE [LARGE SCALE GENOMIC DNA]</scope>
    <source>
        <strain evidence="1 2">A2931</strain>
    </source>
</reference>
<evidence type="ECO:0000313" key="2">
    <source>
        <dbReference type="Proteomes" id="UP000664265"/>
    </source>
</evidence>